<organism evidence="2">
    <name type="scientific">bioreactor metagenome</name>
    <dbReference type="NCBI Taxonomy" id="1076179"/>
    <lineage>
        <taxon>unclassified sequences</taxon>
        <taxon>metagenomes</taxon>
        <taxon>ecological metagenomes</taxon>
    </lineage>
</organism>
<sequence length="111" mass="11951">MAKLPICHSVILSKSSVKNAINVVNKAFTNKENTIPAKIIVLFDMVLSILDAKIITINTVAKPEINPTKGRVNPCKNGIDIPETITNPAPRDAPEDTPSVYGDASSFFSTD</sequence>
<name>A0A645F4H5_9ZZZZ</name>
<feature type="region of interest" description="Disordered" evidence="1">
    <location>
        <begin position="66"/>
        <end position="111"/>
    </location>
</feature>
<dbReference type="EMBL" id="VSSQ01053480">
    <property type="protein sequence ID" value="MPN07514.1"/>
    <property type="molecule type" value="Genomic_DNA"/>
</dbReference>
<evidence type="ECO:0000256" key="1">
    <source>
        <dbReference type="SAM" id="MobiDB-lite"/>
    </source>
</evidence>
<evidence type="ECO:0000313" key="2">
    <source>
        <dbReference type="EMBL" id="MPN07514.1"/>
    </source>
</evidence>
<accession>A0A645F4H5</accession>
<reference evidence="2" key="1">
    <citation type="submission" date="2019-08" db="EMBL/GenBank/DDBJ databases">
        <authorList>
            <person name="Kucharzyk K."/>
            <person name="Murdoch R.W."/>
            <person name="Higgins S."/>
            <person name="Loffler F."/>
        </authorList>
    </citation>
    <scope>NUCLEOTIDE SEQUENCE</scope>
</reference>
<proteinExistence type="predicted"/>
<comment type="caution">
    <text evidence="2">The sequence shown here is derived from an EMBL/GenBank/DDBJ whole genome shotgun (WGS) entry which is preliminary data.</text>
</comment>
<protein>
    <submittedName>
        <fullName evidence="2">Uncharacterized protein</fullName>
    </submittedName>
</protein>
<dbReference type="AlphaFoldDB" id="A0A645F4H5"/>
<gene>
    <name evidence="2" type="ORF">SDC9_154784</name>
</gene>